<dbReference type="AlphaFoldDB" id="A0AAW0BDK4"/>
<protein>
    <submittedName>
        <fullName evidence="1">Uncharacterized protein</fullName>
    </submittedName>
</protein>
<accession>A0AAW0BDK4</accession>
<organism evidence="1 2">
    <name type="scientific">Favolaschia claudopus</name>
    <dbReference type="NCBI Taxonomy" id="2862362"/>
    <lineage>
        <taxon>Eukaryota</taxon>
        <taxon>Fungi</taxon>
        <taxon>Dikarya</taxon>
        <taxon>Basidiomycota</taxon>
        <taxon>Agaricomycotina</taxon>
        <taxon>Agaricomycetes</taxon>
        <taxon>Agaricomycetidae</taxon>
        <taxon>Agaricales</taxon>
        <taxon>Marasmiineae</taxon>
        <taxon>Mycenaceae</taxon>
        <taxon>Favolaschia</taxon>
    </lineage>
</organism>
<dbReference type="Proteomes" id="UP001362999">
    <property type="component" value="Unassembled WGS sequence"/>
</dbReference>
<dbReference type="EMBL" id="JAWWNJ010000036">
    <property type="protein sequence ID" value="KAK7023303.1"/>
    <property type="molecule type" value="Genomic_DNA"/>
</dbReference>
<evidence type="ECO:0000313" key="1">
    <source>
        <dbReference type="EMBL" id="KAK7023303.1"/>
    </source>
</evidence>
<name>A0AAW0BDK4_9AGAR</name>
<proteinExistence type="predicted"/>
<keyword evidence="2" id="KW-1185">Reference proteome</keyword>
<reference evidence="1 2" key="1">
    <citation type="journal article" date="2024" name="J Genomics">
        <title>Draft genome sequencing and assembly of Favolaschia claudopus CIRM-BRFM 2984 isolated from oak limbs.</title>
        <authorList>
            <person name="Navarro D."/>
            <person name="Drula E."/>
            <person name="Chaduli D."/>
            <person name="Cazenave R."/>
            <person name="Ahrendt S."/>
            <person name="Wang J."/>
            <person name="Lipzen A."/>
            <person name="Daum C."/>
            <person name="Barry K."/>
            <person name="Grigoriev I.V."/>
            <person name="Favel A."/>
            <person name="Rosso M.N."/>
            <person name="Martin F."/>
        </authorList>
    </citation>
    <scope>NUCLEOTIDE SEQUENCE [LARGE SCALE GENOMIC DNA]</scope>
    <source>
        <strain evidence="1 2">CIRM-BRFM 2984</strain>
    </source>
</reference>
<evidence type="ECO:0000313" key="2">
    <source>
        <dbReference type="Proteomes" id="UP001362999"/>
    </source>
</evidence>
<gene>
    <name evidence="1" type="ORF">R3P38DRAFT_1104436</name>
</gene>
<sequence>MTRRNGQWKTTRRVKTRWLSFHFKMVQMSAAHGWGPLESTWALAGQPGRRKECALLEHFEAAATASGFMQQDSFLVGVSSRTKLWMISAYSSILIESCTKSGRPILLDFLQLALLSPSPVSFSPLSSLARVAYRVPNFSSPEREIVIFPCHGHPVANFEIRASFPSFLCTCTRSNPLVSAGMRLTISLMSVNLSSPQPSTGPEETSVCDPIRRFALPSRPAWTRLPSLERYLRHSLLFDLHNKRHEVGAETWEVGMQTTLSDGRRLWTW</sequence>
<comment type="caution">
    <text evidence="1">The sequence shown here is derived from an EMBL/GenBank/DDBJ whole genome shotgun (WGS) entry which is preliminary data.</text>
</comment>